<dbReference type="GO" id="GO:0016740">
    <property type="term" value="F:transferase activity"/>
    <property type="evidence" value="ECO:0007669"/>
    <property type="project" value="InterPro"/>
</dbReference>
<keyword evidence="1" id="KW-0961">Cell wall biogenesis/degradation</keyword>
<dbReference type="Proteomes" id="UP000057213">
    <property type="component" value="Chromosome"/>
</dbReference>
<dbReference type="KEGG" id="banc:PU02_0400"/>
<reference evidence="3 4" key="1">
    <citation type="journal article" date="2015" name="Genome Announc.">
        <title>Complete Genome Sequence of Bartonella ancashensis Strain 20.00, Isolated from the Blood of a Patient with Verruga Peruana.</title>
        <authorList>
            <person name="Hang J."/>
            <person name="Mullins K.E."/>
            <person name="Clifford R.J."/>
            <person name="Onmus-Leone F."/>
            <person name="Yang Y."/>
            <person name="Jiang J."/>
            <person name="Leguia M."/>
            <person name="Kasper M.R."/>
            <person name="Maguina C."/>
            <person name="Lesho E.P."/>
            <person name="Jarman R.G."/>
            <person name="Richards A.L."/>
            <person name="Blazes D."/>
        </authorList>
    </citation>
    <scope>NUCLEOTIDE SEQUENCE [LARGE SCALE GENOMIC DNA]</scope>
    <source>
        <strain evidence="3 4">20.00</strain>
    </source>
</reference>
<dbReference type="InterPro" id="IPR005490">
    <property type="entry name" value="LD_TPept_cat_dom"/>
</dbReference>
<evidence type="ECO:0000259" key="2">
    <source>
        <dbReference type="PROSITE" id="PS52029"/>
    </source>
</evidence>
<sequence length="187" mass="21525">MQVKSRKKLRKKRTFISFIVIRRQLRGCSRGIFCVGQHRFLCSLGRSGISALKREGDGATPLATVRCLGGFRSNFYQFFPRSVLSFRRIKAYDGWCDASGDANYNRLVRLPYPKSAEKMQRKDGLYDLGLILDWNSTERKMARGSAIFMHLARSNYEPTEGCIALSRRDFERVLPYINKRTNIVILG</sequence>
<feature type="active site" description="Proton donor/acceptor" evidence="1">
    <location>
        <position position="150"/>
    </location>
</feature>
<feature type="active site" description="Nucleophile" evidence="1">
    <location>
        <position position="162"/>
    </location>
</feature>
<dbReference type="PANTHER" id="PTHR38589:SF1">
    <property type="entry name" value="BLR0621 PROTEIN"/>
    <property type="match status" value="1"/>
</dbReference>
<comment type="pathway">
    <text evidence="1">Cell wall biogenesis; peptidoglycan biosynthesis.</text>
</comment>
<dbReference type="GO" id="GO:0071555">
    <property type="term" value="P:cell wall organization"/>
    <property type="evidence" value="ECO:0007669"/>
    <property type="project" value="UniProtKB-UniRule"/>
</dbReference>
<name>A0A0M4LJ31_9HYPH</name>
<keyword evidence="1" id="KW-0133">Cell shape</keyword>
<dbReference type="GO" id="GO:0008360">
    <property type="term" value="P:regulation of cell shape"/>
    <property type="evidence" value="ECO:0007669"/>
    <property type="project" value="UniProtKB-UniRule"/>
</dbReference>
<gene>
    <name evidence="3" type="ORF">PU02_0400</name>
</gene>
<dbReference type="AlphaFoldDB" id="A0A0M4LJ31"/>
<dbReference type="OrthoDB" id="9804204at2"/>
<dbReference type="RefSeq" id="WP_053943836.1">
    <property type="nucleotide sequence ID" value="NZ_CP010401.1"/>
</dbReference>
<dbReference type="STRING" id="1318743.PU02_0400"/>
<organism evidence="3 4">
    <name type="scientific">Bartonella ancashensis</name>
    <dbReference type="NCBI Taxonomy" id="1318743"/>
    <lineage>
        <taxon>Bacteria</taxon>
        <taxon>Pseudomonadati</taxon>
        <taxon>Pseudomonadota</taxon>
        <taxon>Alphaproteobacteria</taxon>
        <taxon>Hyphomicrobiales</taxon>
        <taxon>Bartonellaceae</taxon>
        <taxon>Bartonella</taxon>
    </lineage>
</organism>
<dbReference type="PANTHER" id="PTHR38589">
    <property type="entry name" value="BLR0621 PROTEIN"/>
    <property type="match status" value="1"/>
</dbReference>
<proteinExistence type="predicted"/>
<accession>A0A0M4LJ31</accession>
<evidence type="ECO:0000256" key="1">
    <source>
        <dbReference type="PROSITE-ProRule" id="PRU01373"/>
    </source>
</evidence>
<dbReference type="PATRIC" id="fig|1318743.3.peg.412"/>
<evidence type="ECO:0000313" key="3">
    <source>
        <dbReference type="EMBL" id="ALE03214.1"/>
    </source>
</evidence>
<dbReference type="GO" id="GO:0009252">
    <property type="term" value="P:peptidoglycan biosynthetic process"/>
    <property type="evidence" value="ECO:0007669"/>
    <property type="project" value="UniProtKB-KW"/>
</dbReference>
<dbReference type="EMBL" id="CP010401">
    <property type="protein sequence ID" value="ALE03214.1"/>
    <property type="molecule type" value="Genomic_DNA"/>
</dbReference>
<dbReference type="PROSITE" id="PS52029">
    <property type="entry name" value="LD_TPASE"/>
    <property type="match status" value="1"/>
</dbReference>
<feature type="domain" description="L,D-TPase catalytic" evidence="2">
    <location>
        <begin position="14"/>
        <end position="186"/>
    </location>
</feature>
<protein>
    <submittedName>
        <fullName evidence="3">Mll4235-like protein</fullName>
    </submittedName>
</protein>
<evidence type="ECO:0000313" key="4">
    <source>
        <dbReference type="Proteomes" id="UP000057213"/>
    </source>
</evidence>
<dbReference type="Pfam" id="PF03734">
    <property type="entry name" value="YkuD"/>
    <property type="match status" value="1"/>
</dbReference>
<keyword evidence="1" id="KW-0573">Peptidoglycan synthesis</keyword>
<keyword evidence="4" id="KW-1185">Reference proteome</keyword>